<evidence type="ECO:0000313" key="1">
    <source>
        <dbReference type="EMBL" id="CAH7669581.1"/>
    </source>
</evidence>
<accession>A0AAV0ANC7</accession>
<comment type="caution">
    <text evidence="1">The sequence shown here is derived from an EMBL/GenBank/DDBJ whole genome shotgun (WGS) entry which is preliminary data.</text>
</comment>
<dbReference type="EMBL" id="CALTRL010000767">
    <property type="protein sequence ID" value="CAH7669581.1"/>
    <property type="molecule type" value="Genomic_DNA"/>
</dbReference>
<organism evidence="1 2">
    <name type="scientific">Phakopsora pachyrhizi</name>
    <name type="common">Asian soybean rust disease fungus</name>
    <dbReference type="NCBI Taxonomy" id="170000"/>
    <lineage>
        <taxon>Eukaryota</taxon>
        <taxon>Fungi</taxon>
        <taxon>Dikarya</taxon>
        <taxon>Basidiomycota</taxon>
        <taxon>Pucciniomycotina</taxon>
        <taxon>Pucciniomycetes</taxon>
        <taxon>Pucciniales</taxon>
        <taxon>Phakopsoraceae</taxon>
        <taxon>Phakopsora</taxon>
    </lineage>
</organism>
<dbReference type="Proteomes" id="UP001153365">
    <property type="component" value="Unassembled WGS sequence"/>
</dbReference>
<name>A0AAV0ANC7_PHAPC</name>
<dbReference type="AlphaFoldDB" id="A0AAV0ANC7"/>
<sequence>MVKNKQKNPAEYLDETGTFEFNKYLGNKASETDLKQALHNMENISWDPRSANRGHSQAKDFYFEGNALDNLITLAENHDIPTYSNYLGNNILAPTINTQETLSNRRIDIIKNEQKKAVKYLRDRYNEKGPKRKFTEEYSFSKKVFEKGKKKRKSNPTNILGTEYLNLGLKNNINIVTSNCKSFKDALTELLEPKNFPLQLNLLTGYSDDAMRINDKKSKDSILRSFKLMSQRFGILGNKIFHVKNEQVPTFLQLPKSSTFKFIPREDTQLRLVKYPTASCVKLKVEISAMDFGDLIEKYMLADKSNIFGEIHELWGPKIDKKIESDFIQNVSFQKLFFVYSVIINKVFGGELNEKDLIGRQIDAIEFYALVHKTLQKTGTNFLTLENKEITFKRNDKLEAFVTSYNNLMYCKSYNNLLASIWGLVELWLIHHRADLYEHLAGNQGLKNNFKPFVNTIFQSIFQIYF</sequence>
<keyword evidence="2" id="KW-1185">Reference proteome</keyword>
<gene>
    <name evidence="1" type="ORF">PPACK8108_LOCUS4220</name>
</gene>
<proteinExistence type="predicted"/>
<evidence type="ECO:0000313" key="2">
    <source>
        <dbReference type="Proteomes" id="UP001153365"/>
    </source>
</evidence>
<protein>
    <submittedName>
        <fullName evidence="1">Expressed protein</fullName>
    </submittedName>
</protein>
<reference evidence="1" key="1">
    <citation type="submission" date="2022-06" db="EMBL/GenBank/DDBJ databases">
        <authorList>
            <consortium name="SYNGENTA / RWTH Aachen University"/>
        </authorList>
    </citation>
    <scope>NUCLEOTIDE SEQUENCE</scope>
</reference>